<sequence>MGSVGGASPEQDAGVDAAAPVCVTGATGYVGSSLVRTLLRRGHRVHATARDPAKAWRMLSAVEGKERLRVFRADMAEEGSFDGAVAGCAALFHVAASMDLHLGPDQAQHDVEERVRSQVLEPATRGTINVLRSCVRAGTVRRVVFTSSVSTLSSAAATTAGAEKAVVDESCLRDLDDVWATKPIGWVYILSKRVAEEAAFVFARENGIHLVSVVLPTVAGPFLTPAVPTSVQLLLSPVTRDPKLYALLASVHARFGCVPLAHVQDACDAHVFLMDAPAAHGRYLCAAGSHPMSHIARLLSSSYPPFKPAERLSEDFDAGSRPSVVSSKRLLDLGFRFQHDVTSILTDIVAQCVDHGFLEQQPA</sequence>
<accession>A0ACD6A7G9</accession>
<organism evidence="1 2">
    <name type="scientific">Avena sativa</name>
    <name type="common">Oat</name>
    <dbReference type="NCBI Taxonomy" id="4498"/>
    <lineage>
        <taxon>Eukaryota</taxon>
        <taxon>Viridiplantae</taxon>
        <taxon>Streptophyta</taxon>
        <taxon>Embryophyta</taxon>
        <taxon>Tracheophyta</taxon>
        <taxon>Spermatophyta</taxon>
        <taxon>Magnoliopsida</taxon>
        <taxon>Liliopsida</taxon>
        <taxon>Poales</taxon>
        <taxon>Poaceae</taxon>
        <taxon>BOP clade</taxon>
        <taxon>Pooideae</taxon>
        <taxon>Poodae</taxon>
        <taxon>Poeae</taxon>
        <taxon>Poeae Chloroplast Group 1 (Aveneae type)</taxon>
        <taxon>Aveninae</taxon>
        <taxon>Avena</taxon>
    </lineage>
</organism>
<name>A0ACD6A7G9_AVESA</name>
<dbReference type="EnsemblPlants" id="AVESA.00010b.r2.7DG1349880.1">
    <property type="protein sequence ID" value="AVESA.00010b.r2.7DG1349880.1.CDS"/>
    <property type="gene ID" value="AVESA.00010b.r2.7DG1349880"/>
</dbReference>
<evidence type="ECO:0000313" key="2">
    <source>
        <dbReference type="Proteomes" id="UP001732700"/>
    </source>
</evidence>
<protein>
    <submittedName>
        <fullName evidence="1">Uncharacterized protein</fullName>
    </submittedName>
</protein>
<reference evidence="1" key="2">
    <citation type="submission" date="2025-09" db="UniProtKB">
        <authorList>
            <consortium name="EnsemblPlants"/>
        </authorList>
    </citation>
    <scope>IDENTIFICATION</scope>
</reference>
<reference evidence="1" key="1">
    <citation type="submission" date="2021-05" db="EMBL/GenBank/DDBJ databases">
        <authorList>
            <person name="Scholz U."/>
            <person name="Mascher M."/>
            <person name="Fiebig A."/>
        </authorList>
    </citation>
    <scope>NUCLEOTIDE SEQUENCE [LARGE SCALE GENOMIC DNA]</scope>
</reference>
<proteinExistence type="predicted"/>
<evidence type="ECO:0000313" key="1">
    <source>
        <dbReference type="EnsemblPlants" id="AVESA.00010b.r2.7DG1349880.1.CDS"/>
    </source>
</evidence>
<dbReference type="Proteomes" id="UP001732700">
    <property type="component" value="Chromosome 7D"/>
</dbReference>
<keyword evidence="2" id="KW-1185">Reference proteome</keyword>